<accession>A0A3B1C5W8</accession>
<organism evidence="1">
    <name type="scientific">hydrothermal vent metagenome</name>
    <dbReference type="NCBI Taxonomy" id="652676"/>
    <lineage>
        <taxon>unclassified sequences</taxon>
        <taxon>metagenomes</taxon>
        <taxon>ecological metagenomes</taxon>
    </lineage>
</organism>
<evidence type="ECO:0000313" key="1">
    <source>
        <dbReference type="EMBL" id="VAX14095.1"/>
    </source>
</evidence>
<gene>
    <name evidence="1" type="ORF">MNBD_GAMMA24-1323</name>
</gene>
<dbReference type="Pfam" id="PF09839">
    <property type="entry name" value="DUF2066"/>
    <property type="match status" value="1"/>
</dbReference>
<name>A0A3B1C5W8_9ZZZZ</name>
<evidence type="ECO:0008006" key="2">
    <source>
        <dbReference type="Google" id="ProtNLM"/>
    </source>
</evidence>
<sequence>MWNQVVKRILGTGPAGLFVLSLLLNTGLLSVSRADVIPGLYETEISVSSQNLDERKAALTAGMRQVLLRVSGRSIVLTITAVEKALLHPTRYVQRYRYRNRKEAGGAQEKVLWVRFDKKAINRLLRDNRMPVWGRTRPAVLVWMVVDDRHSRILLGNNVSNPAKAFISEQARLRGIPLRWPMLDLSDRSNITTSDVWGSFEDTIINASRRYQTEAILVGRVYKTYDGSWNARWTLYDHGHQQAWNAHAETLIEALIPGVDRTAGILAQRFARVENDEQNNTLLLQVYGLDTLAAYNKTLKYLSRLALVTDIRPQIVSPDNVIFRLKARNGRLAVSQAIALGHTLVTAARQNRSLVPRVAASSVNAQSVAVVRADLVYRLVQ</sequence>
<dbReference type="EMBL" id="UOFZ01000155">
    <property type="protein sequence ID" value="VAX14095.1"/>
    <property type="molecule type" value="Genomic_DNA"/>
</dbReference>
<proteinExistence type="predicted"/>
<dbReference type="AlphaFoldDB" id="A0A3B1C5W8"/>
<protein>
    <recommendedName>
        <fullName evidence="2">DUF2066 domain-containing protein</fullName>
    </recommendedName>
</protein>
<dbReference type="InterPro" id="IPR018642">
    <property type="entry name" value="DUF2066"/>
</dbReference>
<reference evidence="1" key="1">
    <citation type="submission" date="2018-06" db="EMBL/GenBank/DDBJ databases">
        <authorList>
            <person name="Zhirakovskaya E."/>
        </authorList>
    </citation>
    <scope>NUCLEOTIDE SEQUENCE</scope>
</reference>